<dbReference type="Pfam" id="PF16884">
    <property type="entry name" value="ADH_N_2"/>
    <property type="match status" value="1"/>
</dbReference>
<dbReference type="InterPro" id="IPR041694">
    <property type="entry name" value="ADH_N_2"/>
</dbReference>
<dbReference type="AlphaFoldDB" id="A0AAD7BRB3"/>
<dbReference type="SUPFAM" id="SSF50129">
    <property type="entry name" value="GroES-like"/>
    <property type="match status" value="1"/>
</dbReference>
<organism evidence="3 4">
    <name type="scientific">Roridomyces roridus</name>
    <dbReference type="NCBI Taxonomy" id="1738132"/>
    <lineage>
        <taxon>Eukaryota</taxon>
        <taxon>Fungi</taxon>
        <taxon>Dikarya</taxon>
        <taxon>Basidiomycota</taxon>
        <taxon>Agaricomycotina</taxon>
        <taxon>Agaricomycetes</taxon>
        <taxon>Agaricomycetidae</taxon>
        <taxon>Agaricales</taxon>
        <taxon>Marasmiineae</taxon>
        <taxon>Mycenaceae</taxon>
        <taxon>Roridomyces</taxon>
    </lineage>
</organism>
<keyword evidence="4" id="KW-1185">Reference proteome</keyword>
<evidence type="ECO:0000313" key="4">
    <source>
        <dbReference type="Proteomes" id="UP001221142"/>
    </source>
</evidence>
<dbReference type="PANTHER" id="PTHR43205">
    <property type="entry name" value="PROSTAGLANDIN REDUCTASE"/>
    <property type="match status" value="1"/>
</dbReference>
<gene>
    <name evidence="3" type="ORF">FB45DRAFT_41089</name>
</gene>
<reference evidence="3" key="1">
    <citation type="submission" date="2023-03" db="EMBL/GenBank/DDBJ databases">
        <title>Massive genome expansion in bonnet fungi (Mycena s.s.) driven by repeated elements and novel gene families across ecological guilds.</title>
        <authorList>
            <consortium name="Lawrence Berkeley National Laboratory"/>
            <person name="Harder C.B."/>
            <person name="Miyauchi S."/>
            <person name="Viragh M."/>
            <person name="Kuo A."/>
            <person name="Thoen E."/>
            <person name="Andreopoulos B."/>
            <person name="Lu D."/>
            <person name="Skrede I."/>
            <person name="Drula E."/>
            <person name="Henrissat B."/>
            <person name="Morin E."/>
            <person name="Kohler A."/>
            <person name="Barry K."/>
            <person name="LaButti K."/>
            <person name="Morin E."/>
            <person name="Salamov A."/>
            <person name="Lipzen A."/>
            <person name="Mereny Z."/>
            <person name="Hegedus B."/>
            <person name="Baldrian P."/>
            <person name="Stursova M."/>
            <person name="Weitz H."/>
            <person name="Taylor A."/>
            <person name="Grigoriev I.V."/>
            <person name="Nagy L.G."/>
            <person name="Martin F."/>
            <person name="Kauserud H."/>
        </authorList>
    </citation>
    <scope>NUCLEOTIDE SEQUENCE</scope>
    <source>
        <strain evidence="3">9284</strain>
    </source>
</reference>
<dbReference type="InterPro" id="IPR013149">
    <property type="entry name" value="ADH-like_C"/>
</dbReference>
<proteinExistence type="predicted"/>
<dbReference type="PANTHER" id="PTHR43205:SF7">
    <property type="entry name" value="PROSTAGLANDIN REDUCTASE 1"/>
    <property type="match status" value="1"/>
</dbReference>
<dbReference type="EMBL" id="JARKIF010000010">
    <property type="protein sequence ID" value="KAJ7628587.1"/>
    <property type="molecule type" value="Genomic_DNA"/>
</dbReference>
<evidence type="ECO:0000256" key="1">
    <source>
        <dbReference type="ARBA" id="ARBA00023002"/>
    </source>
</evidence>
<keyword evidence="1" id="KW-0560">Oxidoreductase</keyword>
<dbReference type="InterPro" id="IPR011032">
    <property type="entry name" value="GroES-like_sf"/>
</dbReference>
<dbReference type="CDD" id="cd05288">
    <property type="entry name" value="PGDH"/>
    <property type="match status" value="1"/>
</dbReference>
<dbReference type="Proteomes" id="UP001221142">
    <property type="component" value="Unassembled WGS sequence"/>
</dbReference>
<name>A0AAD7BRB3_9AGAR</name>
<evidence type="ECO:0000259" key="2">
    <source>
        <dbReference type="SMART" id="SM00829"/>
    </source>
</evidence>
<sequence>MSSTTLNARVLFNAVPQGVPIPGETTVYDSSQTIDLENHPLNGGFLVKTLILSIDPGMRTRMRKPEEKGYVPAYAVGELLEGFGVGIVLRSENPDVAVGQYLQGRGFLYQQYFALPSLPLGMFFLNRDPGVPLTTYVGALGLPGKTAWAGWKEFSRPKKGETAFVPSGASAVCSMVIQLAKLDGLKVIASAGSEEKVEYLRQIGVDVAYNYKNVDTRGVLEREGPIDICWDTVGGDALNAALDNAAVGARFLECGQMTILNKVGSRALIIENPMPTMGKGVSINFISSPLHIPKHLAEFNRTVPAALIKGTLVRSPEDVRHGLECVGETIRAVQMGETKGKAVVVVGEEA</sequence>
<accession>A0AAD7BRB3</accession>
<dbReference type="SUPFAM" id="SSF51735">
    <property type="entry name" value="NAD(P)-binding Rossmann-fold domains"/>
    <property type="match status" value="1"/>
</dbReference>
<dbReference type="Gene3D" id="3.90.180.10">
    <property type="entry name" value="Medium-chain alcohol dehydrogenases, catalytic domain"/>
    <property type="match status" value="1"/>
</dbReference>
<dbReference type="SMART" id="SM00829">
    <property type="entry name" value="PKS_ER"/>
    <property type="match status" value="1"/>
</dbReference>
<dbReference type="InterPro" id="IPR020843">
    <property type="entry name" value="ER"/>
</dbReference>
<comment type="caution">
    <text evidence="3">The sequence shown here is derived from an EMBL/GenBank/DDBJ whole genome shotgun (WGS) entry which is preliminary data.</text>
</comment>
<dbReference type="InterPro" id="IPR045010">
    <property type="entry name" value="MDR_fam"/>
</dbReference>
<dbReference type="GO" id="GO:0016628">
    <property type="term" value="F:oxidoreductase activity, acting on the CH-CH group of donors, NAD or NADP as acceptor"/>
    <property type="evidence" value="ECO:0007669"/>
    <property type="project" value="InterPro"/>
</dbReference>
<feature type="domain" description="Enoyl reductase (ER)" evidence="2">
    <location>
        <begin position="49"/>
        <end position="344"/>
    </location>
</feature>
<protein>
    <recommendedName>
        <fullName evidence="2">Enoyl reductase (ER) domain-containing protein</fullName>
    </recommendedName>
</protein>
<dbReference type="Gene3D" id="3.40.50.720">
    <property type="entry name" value="NAD(P)-binding Rossmann-like Domain"/>
    <property type="match status" value="1"/>
</dbReference>
<dbReference type="InterPro" id="IPR036291">
    <property type="entry name" value="NAD(P)-bd_dom_sf"/>
</dbReference>
<dbReference type="Pfam" id="PF00107">
    <property type="entry name" value="ADH_zinc_N"/>
    <property type="match status" value="1"/>
</dbReference>
<evidence type="ECO:0000313" key="3">
    <source>
        <dbReference type="EMBL" id="KAJ7628587.1"/>
    </source>
</evidence>